<keyword evidence="3" id="KW-1185">Reference proteome</keyword>
<reference evidence="3" key="2">
    <citation type="submission" date="2015-01" db="EMBL/GenBank/DDBJ databases">
        <title>Evolutionary Origins and Diversification of the Mycorrhizal Mutualists.</title>
        <authorList>
            <consortium name="DOE Joint Genome Institute"/>
            <consortium name="Mycorrhizal Genomics Consortium"/>
            <person name="Kohler A."/>
            <person name="Kuo A."/>
            <person name="Nagy L.G."/>
            <person name="Floudas D."/>
            <person name="Copeland A."/>
            <person name="Barry K.W."/>
            <person name="Cichocki N."/>
            <person name="Veneault-Fourrey C."/>
            <person name="LaButti K."/>
            <person name="Lindquist E.A."/>
            <person name="Lipzen A."/>
            <person name="Lundell T."/>
            <person name="Morin E."/>
            <person name="Murat C."/>
            <person name="Riley R."/>
            <person name="Ohm R."/>
            <person name="Sun H."/>
            <person name="Tunlid A."/>
            <person name="Henrissat B."/>
            <person name="Grigoriev I.V."/>
            <person name="Hibbett D.S."/>
            <person name="Martin F."/>
        </authorList>
    </citation>
    <scope>NUCLEOTIDE SEQUENCE [LARGE SCALE GENOMIC DNA]</scope>
    <source>
        <strain evidence="3">Marx 270</strain>
    </source>
</reference>
<name>A0A0C3KFP2_PISTI</name>
<accession>A0A0C3KFP2</accession>
<dbReference type="EMBL" id="KN831957">
    <property type="protein sequence ID" value="KIO08372.1"/>
    <property type="molecule type" value="Genomic_DNA"/>
</dbReference>
<dbReference type="InParanoid" id="A0A0C3KFP2"/>
<evidence type="ECO:0000313" key="2">
    <source>
        <dbReference type="EMBL" id="KIO08372.1"/>
    </source>
</evidence>
<dbReference type="HOGENOM" id="CLU_2004836_0_0_1"/>
<dbReference type="AlphaFoldDB" id="A0A0C3KFP2"/>
<feature type="region of interest" description="Disordered" evidence="1">
    <location>
        <begin position="69"/>
        <end position="95"/>
    </location>
</feature>
<organism evidence="2 3">
    <name type="scientific">Pisolithus tinctorius Marx 270</name>
    <dbReference type="NCBI Taxonomy" id="870435"/>
    <lineage>
        <taxon>Eukaryota</taxon>
        <taxon>Fungi</taxon>
        <taxon>Dikarya</taxon>
        <taxon>Basidiomycota</taxon>
        <taxon>Agaricomycotina</taxon>
        <taxon>Agaricomycetes</taxon>
        <taxon>Agaricomycetidae</taxon>
        <taxon>Boletales</taxon>
        <taxon>Sclerodermatineae</taxon>
        <taxon>Pisolithaceae</taxon>
        <taxon>Pisolithus</taxon>
    </lineage>
</organism>
<evidence type="ECO:0000313" key="3">
    <source>
        <dbReference type="Proteomes" id="UP000054217"/>
    </source>
</evidence>
<dbReference type="OrthoDB" id="3205299at2759"/>
<sequence length="124" mass="13458">MALRRSRTAPSSLLEEHDRKCVGLARARTEGDIHAGASFDRDERGDPFNLAGFFPPTSFAVERSLWTEDGGHSSFSESDSDSPRTPEDNDAIATGSALPGQSVVMVSCLHMCSLKLYSNILQGR</sequence>
<reference evidence="2 3" key="1">
    <citation type="submission" date="2014-04" db="EMBL/GenBank/DDBJ databases">
        <authorList>
            <consortium name="DOE Joint Genome Institute"/>
            <person name="Kuo A."/>
            <person name="Kohler A."/>
            <person name="Costa M.D."/>
            <person name="Nagy L.G."/>
            <person name="Floudas D."/>
            <person name="Copeland A."/>
            <person name="Barry K.W."/>
            <person name="Cichocki N."/>
            <person name="Veneault-Fourrey C."/>
            <person name="LaButti K."/>
            <person name="Lindquist E.A."/>
            <person name="Lipzen A."/>
            <person name="Lundell T."/>
            <person name="Morin E."/>
            <person name="Murat C."/>
            <person name="Sun H."/>
            <person name="Tunlid A."/>
            <person name="Henrissat B."/>
            <person name="Grigoriev I.V."/>
            <person name="Hibbett D.S."/>
            <person name="Martin F."/>
            <person name="Nordberg H.P."/>
            <person name="Cantor M.N."/>
            <person name="Hua S.X."/>
        </authorList>
    </citation>
    <scope>NUCLEOTIDE SEQUENCE [LARGE SCALE GENOMIC DNA]</scope>
    <source>
        <strain evidence="2 3">Marx 270</strain>
    </source>
</reference>
<proteinExistence type="predicted"/>
<protein>
    <submittedName>
        <fullName evidence="2">Uncharacterized protein</fullName>
    </submittedName>
</protein>
<dbReference type="Proteomes" id="UP000054217">
    <property type="component" value="Unassembled WGS sequence"/>
</dbReference>
<gene>
    <name evidence="2" type="ORF">M404DRAFT_997297</name>
</gene>
<evidence type="ECO:0000256" key="1">
    <source>
        <dbReference type="SAM" id="MobiDB-lite"/>
    </source>
</evidence>